<dbReference type="GO" id="GO:0016020">
    <property type="term" value="C:membrane"/>
    <property type="evidence" value="ECO:0007669"/>
    <property type="project" value="UniProtKB-SubCell"/>
</dbReference>
<evidence type="ECO:0000313" key="7">
    <source>
        <dbReference type="EMBL" id="CAD7702622.1"/>
    </source>
</evidence>
<sequence length="581" mass="64882">MQRAVPRGPSAPRRPLLLLLACLSIAQGIDEGVGRAACDDVPADLVEAANLTIEEEAMLEKVCWREELAREWRERGGLGAIPARDGIPAGVVCKKTLWCDRYKKTGICSEVCKPGTVRLDEWLVNAIRTQVELASQLPFCYSQFSGTHNSAITLANGYGNRDLHFQQYFKFMKHMDADAKFETNDQWFSLTDQLNMGVRLVELDVHYVEHKLRIAHCGGIHSKPLDDLVKVLNVVAKLLGDHVFWDSETVGCQPSMSSIGVHDERLFRDALQEIALWMNRTENQDQFVTILLDAQMDIQQWGKLHLLMNTILEVFPKELIFTPPDVEAFFESGPLPSFAQMLALGRRILFIVDEEWSRDSWKLIFSNRHMCDWTEPSLGALLVSPSCSCIVEQPGQPCDPTMYGQVMRVETCELTYGVFDCGLHASDSDGPILDNVTLPRAYDCGINFPSPDLLTPQRAAATIWSWAPGQPQKNSTANGPMCVYISASDGRWRSQPCQAGLPTACRQVGHRPRWRWALEESNDGGCPTGFVARAPRHALENSALQRMLQGAGLAVARLELELPTPGREPMRKWGSPVVVEV</sequence>
<dbReference type="AlphaFoldDB" id="A0A8S1JB08"/>
<dbReference type="InterPro" id="IPR016187">
    <property type="entry name" value="CTDL_fold"/>
</dbReference>
<dbReference type="PANTHER" id="PTHR35518">
    <property type="entry name" value="MAINTENANCE OF TELOMOERE CAPPING"/>
    <property type="match status" value="1"/>
</dbReference>
<dbReference type="InterPro" id="IPR017946">
    <property type="entry name" value="PLC-like_Pdiesterase_TIM-brl"/>
</dbReference>
<dbReference type="GO" id="GO:0006629">
    <property type="term" value="P:lipid metabolic process"/>
    <property type="evidence" value="ECO:0007669"/>
    <property type="project" value="InterPro"/>
</dbReference>
<dbReference type="PANTHER" id="PTHR35518:SF2">
    <property type="entry name" value="MAINTENANCE OF TELOMERE CAPPING PROTEIN 6"/>
    <property type="match status" value="1"/>
</dbReference>
<dbReference type="EMBL" id="CAJHUC010001894">
    <property type="protein sequence ID" value="CAD7702622.1"/>
    <property type="molecule type" value="Genomic_DNA"/>
</dbReference>
<keyword evidence="8" id="KW-1185">Reference proteome</keyword>
<dbReference type="OrthoDB" id="7984201at2759"/>
<dbReference type="Proteomes" id="UP000708148">
    <property type="component" value="Unassembled WGS sequence"/>
</dbReference>
<dbReference type="InterPro" id="IPR051008">
    <property type="entry name" value="Telomere_Capping_Maintenance"/>
</dbReference>
<dbReference type="PROSITE" id="PS00615">
    <property type="entry name" value="C_TYPE_LECTIN_1"/>
    <property type="match status" value="1"/>
</dbReference>
<evidence type="ECO:0000256" key="2">
    <source>
        <dbReference type="ARBA" id="ARBA00022692"/>
    </source>
</evidence>
<comment type="caution">
    <text evidence="7">The sequence shown here is derived from an EMBL/GenBank/DDBJ whole genome shotgun (WGS) entry which is preliminary data.</text>
</comment>
<dbReference type="SUPFAM" id="SSF51695">
    <property type="entry name" value="PLC-like phosphodiesterases"/>
    <property type="match status" value="1"/>
</dbReference>
<evidence type="ECO:0000256" key="5">
    <source>
        <dbReference type="SAM" id="SignalP"/>
    </source>
</evidence>
<gene>
    <name evidence="7" type="ORF">OSTQU699_LOCUS7979</name>
</gene>
<feature type="chain" id="PRO_5035860697" description="C-type lectin domain-containing protein" evidence="5">
    <location>
        <begin position="29"/>
        <end position="581"/>
    </location>
</feature>
<reference evidence="7" key="1">
    <citation type="submission" date="2020-12" db="EMBL/GenBank/DDBJ databases">
        <authorList>
            <person name="Iha C."/>
        </authorList>
    </citation>
    <scope>NUCLEOTIDE SEQUENCE</scope>
</reference>
<protein>
    <recommendedName>
        <fullName evidence="6">C-type lectin domain-containing protein</fullName>
    </recommendedName>
</protein>
<dbReference type="InterPro" id="IPR018378">
    <property type="entry name" value="C-type_lectin_CS"/>
</dbReference>
<dbReference type="SUPFAM" id="SSF56436">
    <property type="entry name" value="C-type lectin-like"/>
    <property type="match status" value="1"/>
</dbReference>
<dbReference type="PROSITE" id="PS50041">
    <property type="entry name" value="C_TYPE_LECTIN_2"/>
    <property type="match status" value="1"/>
</dbReference>
<organism evidence="7 8">
    <name type="scientific">Ostreobium quekettii</name>
    <dbReference type="NCBI Taxonomy" id="121088"/>
    <lineage>
        <taxon>Eukaryota</taxon>
        <taxon>Viridiplantae</taxon>
        <taxon>Chlorophyta</taxon>
        <taxon>core chlorophytes</taxon>
        <taxon>Ulvophyceae</taxon>
        <taxon>TCBD clade</taxon>
        <taxon>Bryopsidales</taxon>
        <taxon>Ostreobineae</taxon>
        <taxon>Ostreobiaceae</taxon>
        <taxon>Ostreobium</taxon>
    </lineage>
</organism>
<proteinExistence type="predicted"/>
<evidence type="ECO:0000256" key="1">
    <source>
        <dbReference type="ARBA" id="ARBA00004370"/>
    </source>
</evidence>
<feature type="signal peptide" evidence="5">
    <location>
        <begin position="1"/>
        <end position="28"/>
    </location>
</feature>
<keyword evidence="3" id="KW-1133">Transmembrane helix</keyword>
<keyword evidence="5" id="KW-0732">Signal</keyword>
<feature type="domain" description="C-type lectin" evidence="6">
    <location>
        <begin position="465"/>
        <end position="506"/>
    </location>
</feature>
<keyword evidence="2" id="KW-0812">Transmembrane</keyword>
<evidence type="ECO:0000313" key="8">
    <source>
        <dbReference type="Proteomes" id="UP000708148"/>
    </source>
</evidence>
<dbReference type="Gene3D" id="3.20.20.190">
    <property type="entry name" value="Phosphatidylinositol (PI) phosphodiesterase"/>
    <property type="match status" value="1"/>
</dbReference>
<dbReference type="GO" id="GO:0008081">
    <property type="term" value="F:phosphoric diester hydrolase activity"/>
    <property type="evidence" value="ECO:0007669"/>
    <property type="project" value="InterPro"/>
</dbReference>
<evidence type="ECO:0000256" key="4">
    <source>
        <dbReference type="ARBA" id="ARBA00023136"/>
    </source>
</evidence>
<name>A0A8S1JB08_9CHLO</name>
<accession>A0A8S1JB08</accession>
<keyword evidence="4" id="KW-0472">Membrane</keyword>
<dbReference type="InterPro" id="IPR001304">
    <property type="entry name" value="C-type_lectin-like"/>
</dbReference>
<evidence type="ECO:0000256" key="3">
    <source>
        <dbReference type="ARBA" id="ARBA00022989"/>
    </source>
</evidence>
<evidence type="ECO:0000259" key="6">
    <source>
        <dbReference type="PROSITE" id="PS50041"/>
    </source>
</evidence>
<comment type="subcellular location">
    <subcellularLocation>
        <location evidence="1">Membrane</location>
    </subcellularLocation>
</comment>